<keyword evidence="5" id="KW-0808">Transferase</keyword>
<evidence type="ECO:0000256" key="6">
    <source>
        <dbReference type="ARBA" id="ARBA00022741"/>
    </source>
</evidence>
<feature type="transmembrane region" description="Helical" evidence="10">
    <location>
        <begin position="9"/>
        <end position="31"/>
    </location>
</feature>
<evidence type="ECO:0000256" key="9">
    <source>
        <dbReference type="ARBA" id="ARBA00023012"/>
    </source>
</evidence>
<keyword evidence="8" id="KW-0067">ATP-binding</keyword>
<dbReference type="CDD" id="cd06225">
    <property type="entry name" value="HAMP"/>
    <property type="match status" value="1"/>
</dbReference>
<dbReference type="SUPFAM" id="SSF158472">
    <property type="entry name" value="HAMP domain-like"/>
    <property type="match status" value="1"/>
</dbReference>
<dbReference type="InterPro" id="IPR003594">
    <property type="entry name" value="HATPase_dom"/>
</dbReference>
<feature type="domain" description="HAMP" evidence="12">
    <location>
        <begin position="195"/>
        <end position="247"/>
    </location>
</feature>
<dbReference type="CDD" id="cd00075">
    <property type="entry name" value="HATPase"/>
    <property type="match status" value="1"/>
</dbReference>
<evidence type="ECO:0000256" key="1">
    <source>
        <dbReference type="ARBA" id="ARBA00000085"/>
    </source>
</evidence>
<dbReference type="Proteomes" id="UP000614200">
    <property type="component" value="Unassembled WGS sequence"/>
</dbReference>
<comment type="caution">
    <text evidence="13">The sequence shown here is derived from an EMBL/GenBank/DDBJ whole genome shotgun (WGS) entry which is preliminary data.</text>
</comment>
<evidence type="ECO:0000256" key="8">
    <source>
        <dbReference type="ARBA" id="ARBA00022840"/>
    </source>
</evidence>
<proteinExistence type="predicted"/>
<dbReference type="SMART" id="SM00387">
    <property type="entry name" value="HATPase_c"/>
    <property type="match status" value="1"/>
</dbReference>
<dbReference type="Gene3D" id="3.30.565.10">
    <property type="entry name" value="Histidine kinase-like ATPase, C-terminal domain"/>
    <property type="match status" value="1"/>
</dbReference>
<feature type="domain" description="Histidine kinase" evidence="11">
    <location>
        <begin position="373"/>
        <end position="585"/>
    </location>
</feature>
<dbReference type="Gene3D" id="6.10.340.10">
    <property type="match status" value="1"/>
</dbReference>
<evidence type="ECO:0000256" key="4">
    <source>
        <dbReference type="ARBA" id="ARBA00022553"/>
    </source>
</evidence>
<dbReference type="InterPro" id="IPR005467">
    <property type="entry name" value="His_kinase_dom"/>
</dbReference>
<name>A0ABR9ZXC7_9FIRM</name>
<comment type="subcellular location">
    <subcellularLocation>
        <location evidence="2">Membrane</location>
    </subcellularLocation>
</comment>
<evidence type="ECO:0000313" key="13">
    <source>
        <dbReference type="EMBL" id="MBF4695111.1"/>
    </source>
</evidence>
<keyword evidence="6" id="KW-0547">Nucleotide-binding</keyword>
<dbReference type="InterPro" id="IPR050351">
    <property type="entry name" value="BphY/WalK/GraS-like"/>
</dbReference>
<dbReference type="CDD" id="cd00082">
    <property type="entry name" value="HisKA"/>
    <property type="match status" value="1"/>
</dbReference>
<keyword evidence="7" id="KW-0418">Kinase</keyword>
<evidence type="ECO:0000259" key="11">
    <source>
        <dbReference type="PROSITE" id="PS50109"/>
    </source>
</evidence>
<dbReference type="InterPro" id="IPR036890">
    <property type="entry name" value="HATPase_C_sf"/>
</dbReference>
<evidence type="ECO:0000256" key="7">
    <source>
        <dbReference type="ARBA" id="ARBA00022777"/>
    </source>
</evidence>
<keyword evidence="4" id="KW-0597">Phosphoprotein</keyword>
<dbReference type="EC" id="2.7.13.3" evidence="3"/>
<dbReference type="Gene3D" id="3.30.450.20">
    <property type="entry name" value="PAS domain"/>
    <property type="match status" value="1"/>
</dbReference>
<dbReference type="InterPro" id="IPR041328">
    <property type="entry name" value="HisK_sensor"/>
</dbReference>
<comment type="catalytic activity">
    <reaction evidence="1">
        <text>ATP + protein L-histidine = ADP + protein N-phospho-L-histidine.</text>
        <dbReference type="EC" id="2.7.13.3"/>
    </reaction>
</comment>
<feature type="transmembrane region" description="Helical" evidence="10">
    <location>
        <begin position="171"/>
        <end position="194"/>
    </location>
</feature>
<sequence length="585" mass="66848">MKSFIVRRIILLMTSVIVLSSIIIGVLGVFLSEDFIGDVRDNKFVPDLSLIAENVKQFQLGKMSKETLIKIISKSSESSSTRYFVFDSDRNLTYSSDDSNFNSIENKDFNSKLTLALTKIFSGEKVAYKVHMFANKPIEIVGVPILIEDVPSGAVVVISEMVDIELIRNQYFSSLIMSTLIVLPLVVVFSYFILQRIVRPIRNITQVALSILDGDFSIKADESVEGEFGFLGKTMNILSANLYKSLSQLYIEKNRLNQVLNTLVEGMISVDENLKITHFNSVLLEKFSIDETRLLGMDIRDIGYFQIELSELELSITENRQIIKTALLGERILEIIMVPIEDEKNHSVGAVILFKDITEMEKLENLRKDYVANVSHELRSPLTAIRGLIEPLMDCVVKDESDIQRYYQIIYQESLRLSRLVDDIMELSRLQSHESVIRKNFVDLNLVFEMVYERYKLFDESIQFKYTPQELPLVYSNYDRIEQILVILLDNAFKFTPENGEIALKTELKEDHVIVKVIDNGIGISKEDLPFVFQRFYKSDKSRTKKGTGLGLSIAKEILFIMGESISVNSILNEGTEFSFTLHLK</sequence>
<dbReference type="PRINTS" id="PR00344">
    <property type="entry name" value="BCTRLSENSOR"/>
</dbReference>
<dbReference type="PANTHER" id="PTHR42878:SF7">
    <property type="entry name" value="SENSOR HISTIDINE KINASE GLRK"/>
    <property type="match status" value="1"/>
</dbReference>
<dbReference type="InterPro" id="IPR003661">
    <property type="entry name" value="HisK_dim/P_dom"/>
</dbReference>
<dbReference type="Pfam" id="PF00672">
    <property type="entry name" value="HAMP"/>
    <property type="match status" value="1"/>
</dbReference>
<evidence type="ECO:0000256" key="3">
    <source>
        <dbReference type="ARBA" id="ARBA00012438"/>
    </source>
</evidence>
<evidence type="ECO:0000259" key="12">
    <source>
        <dbReference type="PROSITE" id="PS50885"/>
    </source>
</evidence>
<dbReference type="InterPro" id="IPR036097">
    <property type="entry name" value="HisK_dim/P_sf"/>
</dbReference>
<evidence type="ECO:0000313" key="14">
    <source>
        <dbReference type="Proteomes" id="UP000614200"/>
    </source>
</evidence>
<keyword evidence="10" id="KW-1133">Transmembrane helix</keyword>
<dbReference type="PROSITE" id="PS50885">
    <property type="entry name" value="HAMP"/>
    <property type="match status" value="1"/>
</dbReference>
<dbReference type="EMBL" id="JADKNH010000013">
    <property type="protein sequence ID" value="MBF4695111.1"/>
    <property type="molecule type" value="Genomic_DNA"/>
</dbReference>
<dbReference type="SUPFAM" id="SSF55874">
    <property type="entry name" value="ATPase domain of HSP90 chaperone/DNA topoisomerase II/histidine kinase"/>
    <property type="match status" value="1"/>
</dbReference>
<dbReference type="InterPro" id="IPR004358">
    <property type="entry name" value="Sig_transdc_His_kin-like_C"/>
</dbReference>
<reference evidence="13 14" key="1">
    <citation type="submission" date="2020-11" db="EMBL/GenBank/DDBJ databases">
        <title>Fusibacter basophilias sp. nov.</title>
        <authorList>
            <person name="Qiu D."/>
        </authorList>
    </citation>
    <scope>NUCLEOTIDE SEQUENCE [LARGE SCALE GENOMIC DNA]</scope>
    <source>
        <strain evidence="13 14">Q10-2</strain>
    </source>
</reference>
<dbReference type="Pfam" id="PF00512">
    <property type="entry name" value="HisKA"/>
    <property type="match status" value="1"/>
</dbReference>
<evidence type="ECO:0000256" key="5">
    <source>
        <dbReference type="ARBA" id="ARBA00022679"/>
    </source>
</evidence>
<keyword evidence="10" id="KW-0472">Membrane</keyword>
<dbReference type="InterPro" id="IPR003660">
    <property type="entry name" value="HAMP_dom"/>
</dbReference>
<dbReference type="Pfam" id="PF18698">
    <property type="entry name" value="HisK_sensor"/>
    <property type="match status" value="1"/>
</dbReference>
<keyword evidence="9" id="KW-0902">Two-component regulatory system</keyword>
<keyword evidence="10" id="KW-0812">Transmembrane</keyword>
<organism evidence="13 14">
    <name type="scientific">Fusibacter ferrireducens</name>
    <dbReference type="NCBI Taxonomy" id="2785058"/>
    <lineage>
        <taxon>Bacteria</taxon>
        <taxon>Bacillati</taxon>
        <taxon>Bacillota</taxon>
        <taxon>Clostridia</taxon>
        <taxon>Eubacteriales</taxon>
        <taxon>Eubacteriales Family XII. Incertae Sedis</taxon>
        <taxon>Fusibacter</taxon>
    </lineage>
</organism>
<keyword evidence="14" id="KW-1185">Reference proteome</keyword>
<dbReference type="SUPFAM" id="SSF55785">
    <property type="entry name" value="PYP-like sensor domain (PAS domain)"/>
    <property type="match status" value="1"/>
</dbReference>
<dbReference type="Gene3D" id="1.10.287.130">
    <property type="match status" value="1"/>
</dbReference>
<gene>
    <name evidence="13" type="ORF">ISU02_18585</name>
</gene>
<dbReference type="PANTHER" id="PTHR42878">
    <property type="entry name" value="TWO-COMPONENT HISTIDINE KINASE"/>
    <property type="match status" value="1"/>
</dbReference>
<evidence type="ECO:0000256" key="2">
    <source>
        <dbReference type="ARBA" id="ARBA00004370"/>
    </source>
</evidence>
<dbReference type="SUPFAM" id="SSF47384">
    <property type="entry name" value="Homodimeric domain of signal transducing histidine kinase"/>
    <property type="match status" value="1"/>
</dbReference>
<dbReference type="RefSeq" id="WP_194703354.1">
    <property type="nucleotide sequence ID" value="NZ_JADKNH010000013.1"/>
</dbReference>
<dbReference type="SMART" id="SM00388">
    <property type="entry name" value="HisKA"/>
    <property type="match status" value="1"/>
</dbReference>
<protein>
    <recommendedName>
        <fullName evidence="3">histidine kinase</fullName>
        <ecNumber evidence="3">2.7.13.3</ecNumber>
    </recommendedName>
</protein>
<evidence type="ECO:0000256" key="10">
    <source>
        <dbReference type="SAM" id="Phobius"/>
    </source>
</evidence>
<accession>A0ABR9ZXC7</accession>
<dbReference type="InterPro" id="IPR035965">
    <property type="entry name" value="PAS-like_dom_sf"/>
</dbReference>
<dbReference type="Pfam" id="PF02518">
    <property type="entry name" value="HATPase_c"/>
    <property type="match status" value="1"/>
</dbReference>
<dbReference type="PROSITE" id="PS50109">
    <property type="entry name" value="HIS_KIN"/>
    <property type="match status" value="1"/>
</dbReference>
<dbReference type="SMART" id="SM00304">
    <property type="entry name" value="HAMP"/>
    <property type="match status" value="1"/>
</dbReference>